<dbReference type="EMBL" id="LAZR01002846">
    <property type="protein sequence ID" value="KKN24915.1"/>
    <property type="molecule type" value="Genomic_DNA"/>
</dbReference>
<name>A0A0F9NZJ6_9ZZZZ</name>
<gene>
    <name evidence="1" type="ORF">LCGC14_0890050</name>
</gene>
<organism evidence="1">
    <name type="scientific">marine sediment metagenome</name>
    <dbReference type="NCBI Taxonomy" id="412755"/>
    <lineage>
        <taxon>unclassified sequences</taxon>
        <taxon>metagenomes</taxon>
        <taxon>ecological metagenomes</taxon>
    </lineage>
</organism>
<protein>
    <submittedName>
        <fullName evidence="1">Uncharacterized protein</fullName>
    </submittedName>
</protein>
<comment type="caution">
    <text evidence="1">The sequence shown here is derived from an EMBL/GenBank/DDBJ whole genome shotgun (WGS) entry which is preliminary data.</text>
</comment>
<reference evidence="1" key="1">
    <citation type="journal article" date="2015" name="Nature">
        <title>Complex archaea that bridge the gap between prokaryotes and eukaryotes.</title>
        <authorList>
            <person name="Spang A."/>
            <person name="Saw J.H."/>
            <person name="Jorgensen S.L."/>
            <person name="Zaremba-Niedzwiedzka K."/>
            <person name="Martijn J."/>
            <person name="Lind A.E."/>
            <person name="van Eijk R."/>
            <person name="Schleper C."/>
            <person name="Guy L."/>
            <person name="Ettema T.J."/>
        </authorList>
    </citation>
    <scope>NUCLEOTIDE SEQUENCE</scope>
</reference>
<sequence>MKLIKAIKTAYRLKDGKLNVKYHSSYTTYDWHTDTLYIEYANAMNILSQHRIVRWILRKLGMV</sequence>
<dbReference type="AlphaFoldDB" id="A0A0F9NZJ6"/>
<evidence type="ECO:0000313" key="1">
    <source>
        <dbReference type="EMBL" id="KKN24915.1"/>
    </source>
</evidence>
<accession>A0A0F9NZJ6</accession>
<proteinExistence type="predicted"/>